<dbReference type="RefSeq" id="WP_143150841.1">
    <property type="nucleotide sequence ID" value="NZ_CP139972.1"/>
</dbReference>
<name>A0ABZ0XJ31_9BACT</name>
<evidence type="ECO:0000256" key="1">
    <source>
        <dbReference type="SAM" id="Phobius"/>
    </source>
</evidence>
<reference evidence="2 3" key="1">
    <citation type="submission" date="2023-11" db="EMBL/GenBank/DDBJ databases">
        <title>MicrobeMod: A computational toolkit for identifying prokaryotic methylation and restriction-modification with nanopore sequencing.</title>
        <authorList>
            <person name="Crits-Christoph A."/>
            <person name="Kang S.C."/>
            <person name="Lee H."/>
            <person name="Ostrov N."/>
        </authorList>
    </citation>
    <scope>NUCLEOTIDE SEQUENCE [LARGE SCALE GENOMIC DNA]</scope>
    <source>
        <strain evidence="2 3">ATCC 23090</strain>
    </source>
</reference>
<feature type="transmembrane region" description="Helical" evidence="1">
    <location>
        <begin position="50"/>
        <end position="70"/>
    </location>
</feature>
<keyword evidence="3" id="KW-1185">Reference proteome</keyword>
<sequence length="97" mass="10823">MAGDFIACCAGVGTGFIFWGYLLMKGLTFCVVTGFSYLGVHLVYWAMKGLVFVLLLVLVTWEFFLVFFAGERTCFCGRVVTGFKLKNRSNGFLHNVV</sequence>
<keyword evidence="1" id="KW-1133">Transmembrane helix</keyword>
<evidence type="ECO:0000313" key="2">
    <source>
        <dbReference type="EMBL" id="WQG90666.1"/>
    </source>
</evidence>
<keyword evidence="1" id="KW-0812">Transmembrane</keyword>
<evidence type="ECO:0000313" key="3">
    <source>
        <dbReference type="Proteomes" id="UP001326715"/>
    </source>
</evidence>
<keyword evidence="1" id="KW-0472">Membrane</keyword>
<accession>A0ABZ0XJ31</accession>
<gene>
    <name evidence="2" type="ORF">SR876_04100</name>
</gene>
<feature type="transmembrane region" description="Helical" evidence="1">
    <location>
        <begin position="16"/>
        <end position="38"/>
    </location>
</feature>
<evidence type="ECO:0008006" key="4">
    <source>
        <dbReference type="Google" id="ProtNLM"/>
    </source>
</evidence>
<organism evidence="2 3">
    <name type="scientific">Chitinophaga sancti</name>
    <dbReference type="NCBI Taxonomy" id="1004"/>
    <lineage>
        <taxon>Bacteria</taxon>
        <taxon>Pseudomonadati</taxon>
        <taxon>Bacteroidota</taxon>
        <taxon>Chitinophagia</taxon>
        <taxon>Chitinophagales</taxon>
        <taxon>Chitinophagaceae</taxon>
        <taxon>Chitinophaga</taxon>
    </lineage>
</organism>
<dbReference type="Proteomes" id="UP001326715">
    <property type="component" value="Chromosome"/>
</dbReference>
<proteinExistence type="predicted"/>
<protein>
    <recommendedName>
        <fullName evidence="4">Transmembrane protein</fullName>
    </recommendedName>
</protein>
<dbReference type="EMBL" id="CP140154">
    <property type="protein sequence ID" value="WQG90666.1"/>
    <property type="molecule type" value="Genomic_DNA"/>
</dbReference>